<dbReference type="Proteomes" id="UP000183015">
    <property type="component" value="Unassembled WGS sequence"/>
</dbReference>
<organism evidence="2 3">
    <name type="scientific">Streptacidiphilus jiangxiensis</name>
    <dbReference type="NCBI Taxonomy" id="235985"/>
    <lineage>
        <taxon>Bacteria</taxon>
        <taxon>Bacillati</taxon>
        <taxon>Actinomycetota</taxon>
        <taxon>Actinomycetes</taxon>
        <taxon>Kitasatosporales</taxon>
        <taxon>Streptomycetaceae</taxon>
        <taxon>Streptacidiphilus</taxon>
    </lineage>
</organism>
<proteinExistence type="predicted"/>
<evidence type="ECO:0000313" key="3">
    <source>
        <dbReference type="Proteomes" id="UP000183015"/>
    </source>
</evidence>
<sequence>MPPQQSSAVGRSGRTCVVVYVVTTEDDAAELIAGHCTRYAASQDWVLATQVIRDTDRQLPLDQRPGWQTVDTLLRAGHAQGVLTYSHEMISLVPVAQEHVAAELTKRGFFLAISRTPADRSPLPRRRADAQRAAAAPTAGTWPDAFTSRSRPTPAPDPAA</sequence>
<keyword evidence="3" id="KW-1185">Reference proteome</keyword>
<evidence type="ECO:0000256" key="1">
    <source>
        <dbReference type="SAM" id="MobiDB-lite"/>
    </source>
</evidence>
<reference evidence="3" key="1">
    <citation type="submission" date="2016-10" db="EMBL/GenBank/DDBJ databases">
        <authorList>
            <person name="Varghese N."/>
        </authorList>
    </citation>
    <scope>NUCLEOTIDE SEQUENCE [LARGE SCALE GENOMIC DNA]</scope>
    <source>
        <strain evidence="3">DSM 45096 / BCRC 16803 / CGMCC 4.1857 / CIP 109030 / JCM 12277 / KCTC 19219 / NBRC 100920 / 33214</strain>
    </source>
</reference>
<protein>
    <recommendedName>
        <fullName evidence="4">Resolvase, N terminal domain</fullName>
    </recommendedName>
</protein>
<evidence type="ECO:0000313" key="2">
    <source>
        <dbReference type="EMBL" id="SEK66056.1"/>
    </source>
</evidence>
<dbReference type="STRING" id="235985.SAMN05414137_10316"/>
<dbReference type="EMBL" id="FOAZ01000003">
    <property type="protein sequence ID" value="SEK66056.1"/>
    <property type="molecule type" value="Genomic_DNA"/>
</dbReference>
<gene>
    <name evidence="2" type="ORF">SAMN05414137_10316</name>
</gene>
<feature type="region of interest" description="Disordered" evidence="1">
    <location>
        <begin position="118"/>
        <end position="160"/>
    </location>
</feature>
<evidence type="ECO:0008006" key="4">
    <source>
        <dbReference type="Google" id="ProtNLM"/>
    </source>
</evidence>
<dbReference type="AlphaFoldDB" id="A0A1H7IUG8"/>
<feature type="compositionally biased region" description="Low complexity" evidence="1">
    <location>
        <begin position="131"/>
        <end position="145"/>
    </location>
</feature>
<accession>A0A1H7IUG8</accession>
<name>A0A1H7IUG8_STRJI</name>